<feature type="binding site" evidence="14">
    <location>
        <begin position="244"/>
        <end position="250"/>
    </location>
    <ligand>
        <name>ATP</name>
        <dbReference type="ChEBI" id="CHEBI:30616"/>
    </ligand>
</feature>
<evidence type="ECO:0000313" key="17">
    <source>
        <dbReference type="Proteomes" id="UP001174909"/>
    </source>
</evidence>
<evidence type="ECO:0000256" key="3">
    <source>
        <dbReference type="ARBA" id="ARBA00021562"/>
    </source>
</evidence>
<dbReference type="EMBL" id="CASHTH010000133">
    <property type="protein sequence ID" value="CAI7992013.1"/>
    <property type="molecule type" value="Genomic_DNA"/>
</dbReference>
<evidence type="ECO:0000256" key="14">
    <source>
        <dbReference type="PROSITE-ProRule" id="PRU00886"/>
    </source>
</evidence>
<dbReference type="PROSITE" id="PS51553">
    <property type="entry name" value="GMPS_ATP_PPASE"/>
    <property type="match status" value="1"/>
</dbReference>
<dbReference type="GO" id="GO:0005829">
    <property type="term" value="C:cytosol"/>
    <property type="evidence" value="ECO:0007669"/>
    <property type="project" value="TreeGrafter"/>
</dbReference>
<keyword evidence="4" id="KW-0436">Ligase</keyword>
<evidence type="ECO:0000256" key="12">
    <source>
        <dbReference type="ARBA" id="ARBA00044933"/>
    </source>
</evidence>
<dbReference type="SUPFAM" id="SSF52317">
    <property type="entry name" value="Class I glutamine amidotransferase-like"/>
    <property type="match status" value="1"/>
</dbReference>
<protein>
    <recommendedName>
        <fullName evidence="3">GMP synthase [glutamine-hydrolyzing]</fullName>
        <ecNumber evidence="2">6.3.5.2</ecNumber>
    </recommendedName>
    <alternativeName>
        <fullName evidence="10">GMP synthetase</fullName>
    </alternativeName>
    <alternativeName>
        <fullName evidence="11">Glutamine amidotransferase</fullName>
    </alternativeName>
</protein>
<dbReference type="FunFam" id="3.40.50.880:FF:000001">
    <property type="entry name" value="GMP synthase [glutamine-hydrolyzing]"/>
    <property type="match status" value="1"/>
</dbReference>
<comment type="function">
    <text evidence="12">Catalyzes the conversion of xanthine monophosphate (XMP) to GMP in the presence of glutamine and ATP through an adenyl-XMP intermediate.</text>
</comment>
<comment type="catalytic activity">
    <reaction evidence="13">
        <text>XMP + L-glutamine + ATP + H2O = GMP + L-glutamate + AMP + diphosphate + 2 H(+)</text>
        <dbReference type="Rhea" id="RHEA:11680"/>
        <dbReference type="ChEBI" id="CHEBI:15377"/>
        <dbReference type="ChEBI" id="CHEBI:15378"/>
        <dbReference type="ChEBI" id="CHEBI:29985"/>
        <dbReference type="ChEBI" id="CHEBI:30616"/>
        <dbReference type="ChEBI" id="CHEBI:33019"/>
        <dbReference type="ChEBI" id="CHEBI:57464"/>
        <dbReference type="ChEBI" id="CHEBI:58115"/>
        <dbReference type="ChEBI" id="CHEBI:58359"/>
        <dbReference type="ChEBI" id="CHEBI:456215"/>
        <dbReference type="EC" id="6.3.5.2"/>
    </reaction>
</comment>
<proteinExistence type="inferred from homology"/>
<dbReference type="PRINTS" id="PR00099">
    <property type="entry name" value="CPSGATASE"/>
</dbReference>
<keyword evidence="5 14" id="KW-0547">Nucleotide-binding</keyword>
<dbReference type="FunFam" id="3.40.50.620:FF:000001">
    <property type="entry name" value="GMP synthase [glutamine-hydrolyzing]"/>
    <property type="match status" value="1"/>
</dbReference>
<evidence type="ECO:0000256" key="2">
    <source>
        <dbReference type="ARBA" id="ARBA00012746"/>
    </source>
</evidence>
<dbReference type="InterPro" id="IPR004739">
    <property type="entry name" value="GMP_synth_GATase"/>
</dbReference>
<feature type="domain" description="GMPS ATP-PPase" evidence="15">
    <location>
        <begin position="217"/>
        <end position="409"/>
    </location>
</feature>
<dbReference type="Gene3D" id="3.40.50.620">
    <property type="entry name" value="HUPs"/>
    <property type="match status" value="1"/>
</dbReference>
<dbReference type="SUPFAM" id="SSF52402">
    <property type="entry name" value="Adenine nucleotide alpha hydrolases-like"/>
    <property type="match status" value="1"/>
</dbReference>
<keyword evidence="6 14" id="KW-0332">GMP biosynthesis</keyword>
<accession>A0AA35QUK6</accession>
<dbReference type="CDD" id="cd01997">
    <property type="entry name" value="GMP_synthase_C"/>
    <property type="match status" value="1"/>
</dbReference>
<dbReference type="SUPFAM" id="SSF54810">
    <property type="entry name" value="GMP synthetase C-terminal dimerisation domain"/>
    <property type="match status" value="1"/>
</dbReference>
<evidence type="ECO:0000256" key="13">
    <source>
        <dbReference type="ARBA" id="ARBA00049404"/>
    </source>
</evidence>
<keyword evidence="17" id="KW-1185">Reference proteome</keyword>
<evidence type="ECO:0000259" key="15">
    <source>
        <dbReference type="PROSITE" id="PS51553"/>
    </source>
</evidence>
<dbReference type="InterPro" id="IPR022955">
    <property type="entry name" value="GMP_synthase"/>
</dbReference>
<dbReference type="PANTHER" id="PTHR11922:SF2">
    <property type="entry name" value="GMP SYNTHASE [GLUTAMINE-HYDROLYZING]"/>
    <property type="match status" value="1"/>
</dbReference>
<dbReference type="InterPro" id="IPR022310">
    <property type="entry name" value="NAD/GMP_synthase"/>
</dbReference>
<evidence type="ECO:0000256" key="9">
    <source>
        <dbReference type="ARBA" id="ARBA00022962"/>
    </source>
</evidence>
<dbReference type="EC" id="6.3.5.2" evidence="2"/>
<comment type="caution">
    <text evidence="16">The sequence shown here is derived from an EMBL/GenBank/DDBJ whole genome shotgun (WGS) entry which is preliminary data.</text>
</comment>
<sequence length="534" mass="58447">MLKETDLTSRSSAADVNAAAHVQRESVVVIDFGSQYSMLIARRVRESSVYCEIIPHTADWDSVASLNPKGIILSGGPASVYEANAPLAPSWVYDSGLPVLGICYGMQAMAHQLGGKVAPTSRKEYGHAVMQRSAGDDPIFKDLPQSMSVWMSHGDQISETPPGFRSLARSENSPIVVMGNGAGMLGLQFHPEVVHTPQGKTIIENFLYQICGCAPLWTPGNFVSDSIERVREQVGGGKVICALSGGVDSAVVAALIQNAIGDRLTCIFVNNGMMRKGEPQAVRDTFQRHFNANLVYADATENFLGALRGVIDPEQKRKIIGEEFIRVFDEEAARIGAVDFLAQGTLYPDVIESETTDNSVSAKIKSHHNVGGLPEHMKLSLVEPLRYLFKDEVRGVGLELGLPEEIVYRQPFPGPGLAIRIIGEVTHDKLNVLQEADAIVMDEVRRNDLYREIWQSFAVLTDTRSVGVTGDFRTYGHVIAIRAVSSEDAMTADWARIPYDVLGRISNRIANEVPDVNRVVYDITSKPPGTIEWE</sequence>
<dbReference type="InterPro" id="IPR001674">
    <property type="entry name" value="GMP_synth_C"/>
</dbReference>
<dbReference type="AlphaFoldDB" id="A0AA35QUK6"/>
<comment type="pathway">
    <text evidence="1">Purine metabolism; GMP biosynthesis; GMP from XMP (L-Gln route): step 1/1.</text>
</comment>
<dbReference type="InterPro" id="IPR014729">
    <property type="entry name" value="Rossmann-like_a/b/a_fold"/>
</dbReference>
<dbReference type="HAMAP" id="MF_00344">
    <property type="entry name" value="GMP_synthase"/>
    <property type="match status" value="1"/>
</dbReference>
<dbReference type="Pfam" id="PF02540">
    <property type="entry name" value="NAD_synthase"/>
    <property type="match status" value="1"/>
</dbReference>
<evidence type="ECO:0000256" key="6">
    <source>
        <dbReference type="ARBA" id="ARBA00022749"/>
    </source>
</evidence>
<keyword evidence="7 14" id="KW-0658">Purine biosynthesis</keyword>
<dbReference type="Gene3D" id="3.30.300.10">
    <property type="match status" value="1"/>
</dbReference>
<dbReference type="NCBIfam" id="TIGR00888">
    <property type="entry name" value="guaA_Nterm"/>
    <property type="match status" value="1"/>
</dbReference>
<dbReference type="NCBIfam" id="TIGR00884">
    <property type="entry name" value="guaA_Cterm"/>
    <property type="match status" value="1"/>
</dbReference>
<dbReference type="GO" id="GO:0005524">
    <property type="term" value="F:ATP binding"/>
    <property type="evidence" value="ECO:0007669"/>
    <property type="project" value="UniProtKB-UniRule"/>
</dbReference>
<dbReference type="PROSITE" id="PS51273">
    <property type="entry name" value="GATASE_TYPE_1"/>
    <property type="match status" value="1"/>
</dbReference>
<dbReference type="InterPro" id="IPR029062">
    <property type="entry name" value="Class_I_gatase-like"/>
</dbReference>
<dbReference type="NCBIfam" id="NF000848">
    <property type="entry name" value="PRK00074.1"/>
    <property type="match status" value="1"/>
</dbReference>
<gene>
    <name evidence="16" type="ORF">GBAR_LOCUS887</name>
</gene>
<dbReference type="PRINTS" id="PR00096">
    <property type="entry name" value="GATASE"/>
</dbReference>
<dbReference type="PRINTS" id="PR00097">
    <property type="entry name" value="ANTSNTHASEII"/>
</dbReference>
<dbReference type="FunFam" id="3.30.300.10:FF:000002">
    <property type="entry name" value="GMP synthase [glutamine-hydrolyzing]"/>
    <property type="match status" value="1"/>
</dbReference>
<dbReference type="CDD" id="cd01742">
    <property type="entry name" value="GATase1_GMP_Synthase"/>
    <property type="match status" value="1"/>
</dbReference>
<evidence type="ECO:0000256" key="5">
    <source>
        <dbReference type="ARBA" id="ARBA00022741"/>
    </source>
</evidence>
<evidence type="ECO:0000256" key="10">
    <source>
        <dbReference type="ARBA" id="ARBA00030464"/>
    </source>
</evidence>
<dbReference type="Gene3D" id="3.40.50.880">
    <property type="match status" value="1"/>
</dbReference>
<dbReference type="InterPro" id="IPR025777">
    <property type="entry name" value="GMPS_ATP_PPase_dom"/>
</dbReference>
<evidence type="ECO:0000256" key="4">
    <source>
        <dbReference type="ARBA" id="ARBA00022598"/>
    </source>
</evidence>
<dbReference type="PANTHER" id="PTHR11922">
    <property type="entry name" value="GMP SYNTHASE-RELATED"/>
    <property type="match status" value="1"/>
</dbReference>
<dbReference type="InterPro" id="IPR017926">
    <property type="entry name" value="GATASE"/>
</dbReference>
<evidence type="ECO:0000256" key="7">
    <source>
        <dbReference type="ARBA" id="ARBA00022755"/>
    </source>
</evidence>
<evidence type="ECO:0000256" key="11">
    <source>
        <dbReference type="ARBA" id="ARBA00031356"/>
    </source>
</evidence>
<keyword evidence="8 14" id="KW-0067">ATP-binding</keyword>
<evidence type="ECO:0000256" key="8">
    <source>
        <dbReference type="ARBA" id="ARBA00022840"/>
    </source>
</evidence>
<organism evidence="16 17">
    <name type="scientific">Geodia barretti</name>
    <name type="common">Barrett's horny sponge</name>
    <dbReference type="NCBI Taxonomy" id="519541"/>
    <lineage>
        <taxon>Eukaryota</taxon>
        <taxon>Metazoa</taxon>
        <taxon>Porifera</taxon>
        <taxon>Demospongiae</taxon>
        <taxon>Heteroscleromorpha</taxon>
        <taxon>Tetractinellida</taxon>
        <taxon>Astrophorina</taxon>
        <taxon>Geodiidae</taxon>
        <taxon>Geodia</taxon>
    </lineage>
</organism>
<reference evidence="16" key="1">
    <citation type="submission" date="2023-03" db="EMBL/GenBank/DDBJ databases">
        <authorList>
            <person name="Steffen K."/>
            <person name="Cardenas P."/>
        </authorList>
    </citation>
    <scope>NUCLEOTIDE SEQUENCE</scope>
</reference>
<dbReference type="Pfam" id="PF00958">
    <property type="entry name" value="GMP_synt_C"/>
    <property type="match status" value="1"/>
</dbReference>
<name>A0AA35QUK6_GEOBA</name>
<dbReference type="Pfam" id="PF00117">
    <property type="entry name" value="GATase"/>
    <property type="match status" value="1"/>
</dbReference>
<dbReference type="Proteomes" id="UP001174909">
    <property type="component" value="Unassembled WGS sequence"/>
</dbReference>
<dbReference type="GO" id="GO:0003921">
    <property type="term" value="F:GMP synthase activity"/>
    <property type="evidence" value="ECO:0007669"/>
    <property type="project" value="InterPro"/>
</dbReference>
<evidence type="ECO:0000256" key="1">
    <source>
        <dbReference type="ARBA" id="ARBA00005153"/>
    </source>
</evidence>
<keyword evidence="9" id="KW-0315">Glutamine amidotransferase</keyword>
<evidence type="ECO:0000313" key="16">
    <source>
        <dbReference type="EMBL" id="CAI7992013.1"/>
    </source>
</evidence>